<feature type="transmembrane region" description="Helical" evidence="2">
    <location>
        <begin position="191"/>
        <end position="210"/>
    </location>
</feature>
<evidence type="ECO:0000259" key="3">
    <source>
        <dbReference type="Pfam" id="PF20163"/>
    </source>
</evidence>
<evidence type="ECO:0000256" key="2">
    <source>
        <dbReference type="SAM" id="Phobius"/>
    </source>
</evidence>
<dbReference type="AlphaFoldDB" id="A0A177DZB3"/>
<dbReference type="Pfam" id="PF20163">
    <property type="entry name" value="DUF6536"/>
    <property type="match status" value="1"/>
</dbReference>
<keyword evidence="2" id="KW-1133">Transmembrane helix</keyword>
<dbReference type="GeneID" id="29116697"/>
<feature type="transmembrane region" description="Helical" evidence="2">
    <location>
        <begin position="401"/>
        <end position="421"/>
    </location>
</feature>
<feature type="transmembrane region" description="Helical" evidence="2">
    <location>
        <begin position="550"/>
        <end position="573"/>
    </location>
</feature>
<dbReference type="PANTHER" id="PTHR35395">
    <property type="entry name" value="DUF6536 DOMAIN-CONTAINING PROTEIN"/>
    <property type="match status" value="1"/>
</dbReference>
<feature type="transmembrane region" description="Helical" evidence="2">
    <location>
        <begin position="128"/>
        <end position="147"/>
    </location>
</feature>
<dbReference type="OMA" id="DPYRWIC"/>
<reference evidence="4 5" key="1">
    <citation type="submission" date="2016-05" db="EMBL/GenBank/DDBJ databases">
        <title>Comparative analysis of secretome profiles of manganese(II)-oxidizing ascomycete fungi.</title>
        <authorList>
            <consortium name="DOE Joint Genome Institute"/>
            <person name="Zeiner C.A."/>
            <person name="Purvine S.O."/>
            <person name="Zink E.M."/>
            <person name="Wu S."/>
            <person name="Pasa-Tolic L."/>
            <person name="Chaput D.L."/>
            <person name="Haridas S."/>
            <person name="Grigoriev I.V."/>
            <person name="Santelli C.M."/>
            <person name="Hansel C.M."/>
        </authorList>
    </citation>
    <scope>NUCLEOTIDE SEQUENCE [LARGE SCALE GENOMIC DNA]</scope>
    <source>
        <strain evidence="4 5">SRC1lrK2f</strain>
    </source>
</reference>
<protein>
    <recommendedName>
        <fullName evidence="3">DUF6536 domain-containing protein</fullName>
    </recommendedName>
</protein>
<feature type="transmembrane region" description="Helical" evidence="2">
    <location>
        <begin position="81"/>
        <end position="108"/>
    </location>
</feature>
<organism evidence="4 5">
    <name type="scientific">Alternaria alternata</name>
    <name type="common">Alternaria rot fungus</name>
    <name type="synonym">Torula alternata</name>
    <dbReference type="NCBI Taxonomy" id="5599"/>
    <lineage>
        <taxon>Eukaryota</taxon>
        <taxon>Fungi</taxon>
        <taxon>Dikarya</taxon>
        <taxon>Ascomycota</taxon>
        <taxon>Pezizomycotina</taxon>
        <taxon>Dothideomycetes</taxon>
        <taxon>Pleosporomycetidae</taxon>
        <taxon>Pleosporales</taxon>
        <taxon>Pleosporineae</taxon>
        <taxon>Pleosporaceae</taxon>
        <taxon>Alternaria</taxon>
        <taxon>Alternaria sect. Alternaria</taxon>
        <taxon>Alternaria alternata complex</taxon>
    </lineage>
</organism>
<dbReference type="KEGG" id="aalt:CC77DRAFT_297072"/>
<dbReference type="VEuPathDB" id="FungiDB:CC77DRAFT_297072"/>
<keyword evidence="5" id="KW-1185">Reference proteome</keyword>
<dbReference type="EMBL" id="KV441470">
    <property type="protein sequence ID" value="OAG25007.1"/>
    <property type="molecule type" value="Genomic_DNA"/>
</dbReference>
<evidence type="ECO:0000313" key="4">
    <source>
        <dbReference type="EMBL" id="OAG25007.1"/>
    </source>
</evidence>
<feature type="transmembrane region" description="Helical" evidence="2">
    <location>
        <begin position="676"/>
        <end position="698"/>
    </location>
</feature>
<keyword evidence="2" id="KW-0812">Transmembrane</keyword>
<dbReference type="Proteomes" id="UP000077248">
    <property type="component" value="Unassembled WGS sequence"/>
</dbReference>
<dbReference type="PANTHER" id="PTHR35395:SF1">
    <property type="entry name" value="DUF6536 DOMAIN-CONTAINING PROTEIN"/>
    <property type="match status" value="1"/>
</dbReference>
<gene>
    <name evidence="4" type="ORF">CC77DRAFT_297072</name>
</gene>
<accession>A0A177DZB3</accession>
<feature type="region of interest" description="Disordered" evidence="1">
    <location>
        <begin position="1"/>
        <end position="29"/>
    </location>
</feature>
<proteinExistence type="predicted"/>
<dbReference type="InterPro" id="IPR046623">
    <property type="entry name" value="DUF6536"/>
</dbReference>
<evidence type="ECO:0000313" key="5">
    <source>
        <dbReference type="Proteomes" id="UP000077248"/>
    </source>
</evidence>
<feature type="transmembrane region" description="Helical" evidence="2">
    <location>
        <begin position="483"/>
        <end position="504"/>
    </location>
</feature>
<keyword evidence="2" id="KW-0472">Membrane</keyword>
<dbReference type="RefSeq" id="XP_018390428.1">
    <property type="nucleotide sequence ID" value="XM_018531103.1"/>
</dbReference>
<feature type="domain" description="DUF6536" evidence="3">
    <location>
        <begin position="79"/>
        <end position="230"/>
    </location>
</feature>
<feature type="compositionally biased region" description="Polar residues" evidence="1">
    <location>
        <begin position="19"/>
        <end position="29"/>
    </location>
</feature>
<sequence length="771" mass="86011">MFEPVPSLSRTTKRLTLQPRWQSDGSSEMNIPLTTLSDNDKLPSSSSHELLNAHMKKQSIFGRLGRSAKGYLGPRFAGWRFGVLSFALGASIVLLINIAATISAFTVPSDEKGVFFDADCVYVKRLNTGLHLAINILSTIILAGSNYTMQCLSAPTRSEIDAAHSCKPALHLDVGILSIRNLSYISKRRKLLWLLLGLSSLPLHLVYNSAMYGSISTNSYYAFSVGETFTMDEQYTNYSNLLPNTYNQDKSEISFVLEDLWNKANAGSLEKLSPSRCIDEYATSIQSNRRNLLLVSDDDRLPSSTNNYFLNGSHVYWYDKFRTEDWFTPKKTSLKFEWICQNMNDKSPPCSAMVEDIKKQPWHVGELCYDKENCKPSDAPVKYCLSERAEPRCKIHFEPSIAIVVIVLNFFKAGLMFYIAFCVNDEPLMSMGDAVASFLGKEDIETKNMCLSSMANFRDGKGYKVGPRQYSGETYRWKDVTSILRRCITLIMFLLALGVVSHLLKLGIDNLPAGATLKEFTFGAVDPRTTVNYRSNDLISNVLTANTPQIILSLLYYAYNSLFTAMLMGYEWVTYSRNRKGLRVTRQPSGTQRSTYFLQLPYRFGIPLMVLSVTLHWLVSQSIFLVAIELYEVNGDLYEVNGDLYEVNGDLRVFDSNSVRLFDSQSDLKTLGYSPLAIIAVLALGGLMVISMVAFGYIPYKRGMPLAGTCSLAISAACHPTEQVEGDENIAEKMLQWGVVSIGDDEIGHCAFSADEVGAVVKGKLYGGTTA</sequence>
<name>A0A177DZB3_ALTAL</name>
<dbReference type="STRING" id="5599.A0A177DZB3"/>
<evidence type="ECO:0000256" key="1">
    <source>
        <dbReference type="SAM" id="MobiDB-lite"/>
    </source>
</evidence>
<feature type="transmembrane region" description="Helical" evidence="2">
    <location>
        <begin position="604"/>
        <end position="628"/>
    </location>
</feature>